<sequence>MPIAVLRKWRCVCSDSGNPKGGELMQLWVDMLFVNEKVLQLWPQLLALANTNTHLRGALLMTTFKATSAQWQNHRWKGVSVALSVFDGLAYEFHKKLCSKVTLIPGSFMAGCKEPYAYLLFFVKGKMAYGIMDGPLKDFLRAL</sequence>
<reference evidence="1" key="1">
    <citation type="submission" date="2019-12" db="EMBL/GenBank/DDBJ databases">
        <title>Genome sequencing and annotation of Brassica cretica.</title>
        <authorList>
            <person name="Studholme D.J."/>
            <person name="Sarris P."/>
        </authorList>
    </citation>
    <scope>NUCLEOTIDE SEQUENCE</scope>
    <source>
        <strain evidence="1">PFS-109/04</strain>
        <tissue evidence="1">Leaf</tissue>
    </source>
</reference>
<name>A0A8S9REJ9_BRACR</name>
<dbReference type="AlphaFoldDB" id="A0A8S9REJ9"/>
<accession>A0A8S9REJ9</accession>
<protein>
    <submittedName>
        <fullName evidence="1">Uncharacterized protein</fullName>
    </submittedName>
</protein>
<proteinExistence type="predicted"/>
<gene>
    <name evidence="1" type="ORF">F2Q69_00062885</name>
</gene>
<dbReference type="EMBL" id="QGKX02000095">
    <property type="protein sequence ID" value="KAF3571042.1"/>
    <property type="molecule type" value="Genomic_DNA"/>
</dbReference>
<dbReference type="Proteomes" id="UP000712600">
    <property type="component" value="Unassembled WGS sequence"/>
</dbReference>
<organism evidence="1 2">
    <name type="scientific">Brassica cretica</name>
    <name type="common">Mustard</name>
    <dbReference type="NCBI Taxonomy" id="69181"/>
    <lineage>
        <taxon>Eukaryota</taxon>
        <taxon>Viridiplantae</taxon>
        <taxon>Streptophyta</taxon>
        <taxon>Embryophyta</taxon>
        <taxon>Tracheophyta</taxon>
        <taxon>Spermatophyta</taxon>
        <taxon>Magnoliopsida</taxon>
        <taxon>eudicotyledons</taxon>
        <taxon>Gunneridae</taxon>
        <taxon>Pentapetalae</taxon>
        <taxon>rosids</taxon>
        <taxon>malvids</taxon>
        <taxon>Brassicales</taxon>
        <taxon>Brassicaceae</taxon>
        <taxon>Brassiceae</taxon>
        <taxon>Brassica</taxon>
    </lineage>
</organism>
<comment type="caution">
    <text evidence="1">The sequence shown here is derived from an EMBL/GenBank/DDBJ whole genome shotgun (WGS) entry which is preliminary data.</text>
</comment>
<evidence type="ECO:0000313" key="2">
    <source>
        <dbReference type="Proteomes" id="UP000712600"/>
    </source>
</evidence>
<evidence type="ECO:0000313" key="1">
    <source>
        <dbReference type="EMBL" id="KAF3571042.1"/>
    </source>
</evidence>